<dbReference type="PANTHER" id="PTHR36057:SF1">
    <property type="entry name" value="LIPOPROTEIN LIPID ATTACHMENT SITE-LIKE PROTEIN, PUTATIVE (DUF1223)-RELATED"/>
    <property type="match status" value="1"/>
</dbReference>
<reference evidence="2 3" key="1">
    <citation type="journal article" date="2016" name="Int. J. Syst. Evol. Microbiol.">
        <title>Arsenicitalea aurantiaca gen. nov., sp. nov., a new member of the family Hyphomicrobiaceae, isolated from high-arsenic sediment.</title>
        <authorList>
            <person name="Mu Y."/>
            <person name="Zhou L."/>
            <person name="Zeng X.C."/>
            <person name="Liu L."/>
            <person name="Pan Y."/>
            <person name="Chen X."/>
            <person name="Wang J."/>
            <person name="Li S."/>
            <person name="Li W.J."/>
            <person name="Wang Y."/>
        </authorList>
    </citation>
    <scope>NUCLEOTIDE SEQUENCE [LARGE SCALE GENOMIC DNA]</scope>
    <source>
        <strain evidence="2 3">42-50</strain>
    </source>
</reference>
<dbReference type="InterPro" id="IPR010634">
    <property type="entry name" value="DUF1223"/>
</dbReference>
<evidence type="ECO:0000256" key="1">
    <source>
        <dbReference type="SAM" id="SignalP"/>
    </source>
</evidence>
<keyword evidence="1" id="KW-0732">Signal</keyword>
<dbReference type="SUPFAM" id="SSF52833">
    <property type="entry name" value="Thioredoxin-like"/>
    <property type="match status" value="1"/>
</dbReference>
<dbReference type="RefSeq" id="WP_127188804.1">
    <property type="nucleotide sequence ID" value="NZ_RZNJ01000004.1"/>
</dbReference>
<sequence length="243" mass="25660">MSYPLLAGAALLFGLFSAMPAMAQEVREKPRAVVELFTSQGCSSCPPADKILEELSGRSDIVALAYHVDYWDYIGWVDTFGDAAHSDHQRAYAASWGSGRIYTPQMVVNGAQGVVGSRRPDVQRAVAGQPLPLPVSLRPQGQVLEIGIDGQAGLGDAVVYLVTFIAHAKVDIERGENGGKAVDYVQVVTGRRALGMWEAGSGAHLKLPLGEVATRPGEGAAIIVQQERSGLPGPILGAAMLTL</sequence>
<dbReference type="EMBL" id="RZNJ01000004">
    <property type="protein sequence ID" value="RUT30024.1"/>
    <property type="molecule type" value="Genomic_DNA"/>
</dbReference>
<dbReference type="PANTHER" id="PTHR36057">
    <property type="match status" value="1"/>
</dbReference>
<organism evidence="2 3">
    <name type="scientific">Arsenicitalea aurantiaca</name>
    <dbReference type="NCBI Taxonomy" id="1783274"/>
    <lineage>
        <taxon>Bacteria</taxon>
        <taxon>Pseudomonadati</taxon>
        <taxon>Pseudomonadota</taxon>
        <taxon>Alphaproteobacteria</taxon>
        <taxon>Hyphomicrobiales</taxon>
        <taxon>Devosiaceae</taxon>
        <taxon>Arsenicitalea</taxon>
    </lineage>
</organism>
<proteinExistence type="predicted"/>
<dbReference type="InterPro" id="IPR036249">
    <property type="entry name" value="Thioredoxin-like_sf"/>
</dbReference>
<evidence type="ECO:0000313" key="3">
    <source>
        <dbReference type="Proteomes" id="UP000281547"/>
    </source>
</evidence>
<comment type="caution">
    <text evidence="2">The sequence shown here is derived from an EMBL/GenBank/DDBJ whole genome shotgun (WGS) entry which is preliminary data.</text>
</comment>
<protein>
    <submittedName>
        <fullName evidence="2">DUF1223 domain-containing protein</fullName>
    </submittedName>
</protein>
<dbReference type="AlphaFoldDB" id="A0A433X7H9"/>
<dbReference type="Proteomes" id="UP000281547">
    <property type="component" value="Unassembled WGS sequence"/>
</dbReference>
<dbReference type="Pfam" id="PF06764">
    <property type="entry name" value="DUF1223"/>
    <property type="match status" value="1"/>
</dbReference>
<name>A0A433X7H9_9HYPH</name>
<gene>
    <name evidence="2" type="ORF">EMQ25_11870</name>
</gene>
<feature type="chain" id="PRO_5019416384" evidence="1">
    <location>
        <begin position="24"/>
        <end position="243"/>
    </location>
</feature>
<keyword evidence="3" id="KW-1185">Reference proteome</keyword>
<feature type="signal peptide" evidence="1">
    <location>
        <begin position="1"/>
        <end position="23"/>
    </location>
</feature>
<accession>A0A433X7H9</accession>
<evidence type="ECO:0000313" key="2">
    <source>
        <dbReference type="EMBL" id="RUT30024.1"/>
    </source>
</evidence>
<dbReference type="OrthoDB" id="9808254at2"/>